<dbReference type="InterPro" id="IPR031337">
    <property type="entry name" value="KDPG/KHG_AS_1"/>
</dbReference>
<evidence type="ECO:0000256" key="4">
    <source>
        <dbReference type="ARBA" id="ARBA00011233"/>
    </source>
</evidence>
<dbReference type="Pfam" id="PF01081">
    <property type="entry name" value="Aldolase"/>
    <property type="match status" value="1"/>
</dbReference>
<comment type="caution">
    <text evidence="9">The sequence shown here is derived from an EMBL/GenBank/DDBJ whole genome shotgun (WGS) entry which is preliminary data.</text>
</comment>
<dbReference type="SUPFAM" id="SSF51569">
    <property type="entry name" value="Aldolase"/>
    <property type="match status" value="1"/>
</dbReference>
<evidence type="ECO:0000256" key="7">
    <source>
        <dbReference type="ARBA" id="ARBA00023270"/>
    </source>
</evidence>
<comment type="subunit">
    <text evidence="4">Homotrimer.</text>
</comment>
<accession>A0A4Z0Y281</accession>
<gene>
    <name evidence="9" type="primary">eda</name>
    <name evidence="9" type="ORF">CAGA_10500</name>
</gene>
<evidence type="ECO:0000313" key="9">
    <source>
        <dbReference type="EMBL" id="TGJ76977.1"/>
    </source>
</evidence>
<name>A0A4Z0Y281_9FIRM</name>
<sequence>MKTLFDKLYEIGIVPVVKIQDAAKAADMARALQKGGIPAAEITFRTEQAADAIRRIAEEVPDICVCAGTILTEAQAKQAVAAGAKAIISPGSNPGVIDWCLAHAVEVIPGCATPSEIEFCIRKGLKAVKLFPAEVIGGVRMLKALSGPYPEMWFMPTGGISEENLQSYLALPNVLCCGGSWIVPGKLLENGNFMQIEVLAAKAKARAKRAF</sequence>
<protein>
    <recommendedName>
        <fullName evidence="5">2-dehydro-3-deoxy-phosphogluconate aldolase</fullName>
        <ecNumber evidence="5">4.1.2.14</ecNumber>
    </recommendedName>
</protein>
<keyword evidence="6" id="KW-0456">Lyase</keyword>
<dbReference type="PANTHER" id="PTHR30246:SF1">
    <property type="entry name" value="2-DEHYDRO-3-DEOXY-6-PHOSPHOGALACTONATE ALDOLASE-RELATED"/>
    <property type="match status" value="1"/>
</dbReference>
<evidence type="ECO:0000313" key="10">
    <source>
        <dbReference type="Proteomes" id="UP000297714"/>
    </source>
</evidence>
<keyword evidence="8" id="KW-0119">Carbohydrate metabolism</keyword>
<comment type="similarity">
    <text evidence="3">Belongs to the KHG/KDPG aldolase family.</text>
</comment>
<evidence type="ECO:0000256" key="8">
    <source>
        <dbReference type="ARBA" id="ARBA00023277"/>
    </source>
</evidence>
<dbReference type="AlphaFoldDB" id="A0A4Z0Y281"/>
<dbReference type="InterPro" id="IPR013785">
    <property type="entry name" value="Aldolase_TIM"/>
</dbReference>
<comment type="catalytic activity">
    <reaction evidence="1">
        <text>2-dehydro-3-deoxy-6-phospho-D-gluconate = D-glyceraldehyde 3-phosphate + pyruvate</text>
        <dbReference type="Rhea" id="RHEA:17089"/>
        <dbReference type="ChEBI" id="CHEBI:15361"/>
        <dbReference type="ChEBI" id="CHEBI:57569"/>
        <dbReference type="ChEBI" id="CHEBI:59776"/>
        <dbReference type="EC" id="4.1.2.14"/>
    </reaction>
</comment>
<dbReference type="GO" id="GO:0008675">
    <property type="term" value="F:2-dehydro-3-deoxy-phosphogluconate aldolase activity"/>
    <property type="evidence" value="ECO:0007669"/>
    <property type="project" value="UniProtKB-EC"/>
</dbReference>
<dbReference type="InterPro" id="IPR031338">
    <property type="entry name" value="KDPG/KHG_AS_2"/>
</dbReference>
<dbReference type="CDD" id="cd00452">
    <property type="entry name" value="KDPG_aldolase"/>
    <property type="match status" value="1"/>
</dbReference>
<dbReference type="PANTHER" id="PTHR30246">
    <property type="entry name" value="2-KETO-3-DEOXY-6-PHOSPHOGLUCONATE ALDOLASE"/>
    <property type="match status" value="1"/>
</dbReference>
<dbReference type="EMBL" id="SRMQ01000003">
    <property type="protein sequence ID" value="TGJ76977.1"/>
    <property type="molecule type" value="Genomic_DNA"/>
</dbReference>
<comment type="pathway">
    <text evidence="2">Carbohydrate acid metabolism; 2-dehydro-3-deoxy-D-gluconate degradation; D-glyceraldehyde 3-phosphate and pyruvate from 2-dehydro-3-deoxy-D-gluconate: step 2/2.</text>
</comment>
<reference evidence="9 10" key="1">
    <citation type="submission" date="2019-04" db="EMBL/GenBank/DDBJ databases">
        <authorList>
            <person name="Poehlein A."/>
            <person name="Bengelsdorf F.R."/>
            <person name="Duerre P."/>
            <person name="Daniel R."/>
        </authorList>
    </citation>
    <scope>NUCLEOTIDE SEQUENCE [LARGE SCALE GENOMIC DNA]</scope>
    <source>
        <strain evidence="9 10">BS-1</strain>
    </source>
</reference>
<dbReference type="InterPro" id="IPR000887">
    <property type="entry name" value="Aldlse_KDPG_KHG"/>
</dbReference>
<dbReference type="Gene3D" id="3.20.20.70">
    <property type="entry name" value="Aldolase class I"/>
    <property type="match status" value="1"/>
</dbReference>
<dbReference type="OrthoDB" id="9802667at2"/>
<dbReference type="PROSITE" id="PS00159">
    <property type="entry name" value="ALDOLASE_KDPG_KHG_1"/>
    <property type="match status" value="1"/>
</dbReference>
<dbReference type="NCBIfam" id="TIGR01182">
    <property type="entry name" value="eda"/>
    <property type="match status" value="1"/>
</dbReference>
<dbReference type="Proteomes" id="UP000297714">
    <property type="component" value="Unassembled WGS sequence"/>
</dbReference>
<evidence type="ECO:0000256" key="2">
    <source>
        <dbReference type="ARBA" id="ARBA00004736"/>
    </source>
</evidence>
<dbReference type="PROSITE" id="PS00160">
    <property type="entry name" value="ALDOLASE_KDPG_KHG_2"/>
    <property type="match status" value="1"/>
</dbReference>
<proteinExistence type="inferred from homology"/>
<keyword evidence="10" id="KW-1185">Reference proteome</keyword>
<keyword evidence="7" id="KW-0704">Schiff base</keyword>
<evidence type="ECO:0000256" key="5">
    <source>
        <dbReference type="ARBA" id="ARBA00013063"/>
    </source>
</evidence>
<dbReference type="NCBIfam" id="NF004325">
    <property type="entry name" value="PRK05718.1"/>
    <property type="match status" value="1"/>
</dbReference>
<evidence type="ECO:0000256" key="3">
    <source>
        <dbReference type="ARBA" id="ARBA00006906"/>
    </source>
</evidence>
<evidence type="ECO:0000256" key="6">
    <source>
        <dbReference type="ARBA" id="ARBA00023239"/>
    </source>
</evidence>
<dbReference type="EC" id="4.1.2.14" evidence="5"/>
<evidence type="ECO:0000256" key="1">
    <source>
        <dbReference type="ARBA" id="ARBA00000654"/>
    </source>
</evidence>
<organism evidence="9 10">
    <name type="scientific">Caproiciproducens galactitolivorans</name>
    <dbReference type="NCBI Taxonomy" id="642589"/>
    <lineage>
        <taxon>Bacteria</taxon>
        <taxon>Bacillati</taxon>
        <taxon>Bacillota</taxon>
        <taxon>Clostridia</taxon>
        <taxon>Eubacteriales</taxon>
        <taxon>Acutalibacteraceae</taxon>
        <taxon>Caproiciproducens</taxon>
    </lineage>
</organism>
<dbReference type="RefSeq" id="WP_135658505.1">
    <property type="nucleotide sequence ID" value="NZ_JAJUFJ010000006.1"/>
</dbReference>